<evidence type="ECO:0000313" key="13">
    <source>
        <dbReference type="EMBL" id="KAF2802411.1"/>
    </source>
</evidence>
<reference evidence="15" key="3">
    <citation type="submission" date="2025-04" db="UniProtKB">
        <authorList>
            <consortium name="RefSeq"/>
        </authorList>
    </citation>
    <scope>IDENTIFICATION</scope>
    <source>
        <strain evidence="15">CBS 304.34</strain>
    </source>
</reference>
<dbReference type="EMBL" id="MU003723">
    <property type="protein sequence ID" value="KAF2802411.1"/>
    <property type="molecule type" value="Genomic_DNA"/>
</dbReference>
<evidence type="ECO:0000256" key="3">
    <source>
        <dbReference type="ARBA" id="ARBA00009406"/>
    </source>
</evidence>
<keyword evidence="8 11" id="KW-0784">Thiamine biosynthesis</keyword>
<evidence type="ECO:0000256" key="8">
    <source>
        <dbReference type="ARBA" id="ARBA00022977"/>
    </source>
</evidence>
<evidence type="ECO:0000256" key="7">
    <source>
        <dbReference type="ARBA" id="ARBA00022898"/>
    </source>
</evidence>
<dbReference type="OrthoDB" id="3468995at2759"/>
<dbReference type="GeneID" id="54465531"/>
<comment type="cofactor">
    <cofactor evidence="11">
        <name>Fe cation</name>
        <dbReference type="ChEBI" id="CHEBI:24875"/>
    </cofactor>
</comment>
<protein>
    <recommendedName>
        <fullName evidence="11">4-amino-5-hydroxymethyl-2-methylpyrimidine phosphate synthase</fullName>
        <shortName evidence="11">HMP-P synthase</shortName>
        <shortName evidence="11">Hydroxymethylpyrimidine phosphate synthase</shortName>
    </recommendedName>
</protein>
<feature type="domain" description="SsuA/THI5-like" evidence="12">
    <location>
        <begin position="12"/>
        <end position="237"/>
    </location>
</feature>
<dbReference type="GO" id="GO:0016740">
    <property type="term" value="F:transferase activity"/>
    <property type="evidence" value="ECO:0007669"/>
    <property type="project" value="UniProtKB-KW"/>
</dbReference>
<name>A0A6A6Y0S7_9PEZI</name>
<reference evidence="15" key="2">
    <citation type="submission" date="2020-04" db="EMBL/GenBank/DDBJ databases">
        <authorList>
            <consortium name="NCBI Genome Project"/>
        </authorList>
    </citation>
    <scope>NUCLEOTIDE SEQUENCE</scope>
    <source>
        <strain evidence="15">CBS 304.34</strain>
    </source>
</reference>
<evidence type="ECO:0000313" key="15">
    <source>
        <dbReference type="RefSeq" id="XP_033569375.1"/>
    </source>
</evidence>
<proteinExistence type="inferred from homology"/>
<accession>A0A6A6Y0S7</accession>
<dbReference type="Proteomes" id="UP000504636">
    <property type="component" value="Unplaced"/>
</dbReference>
<dbReference type="PANTHER" id="PTHR31528:SF1">
    <property type="entry name" value="4-AMINO-5-HYDROXYMETHYL-2-METHYLPYRIMIDINE PHOSPHATE SYNTHASE THI11-RELATED"/>
    <property type="match status" value="1"/>
</dbReference>
<dbReference type="GO" id="GO:0009228">
    <property type="term" value="P:thiamine biosynthetic process"/>
    <property type="evidence" value="ECO:0007669"/>
    <property type="project" value="UniProtKB-UniRule"/>
</dbReference>
<reference evidence="13 15" key="1">
    <citation type="journal article" date="2020" name="Stud. Mycol.">
        <title>101 Dothideomycetes genomes: a test case for predicting lifestyles and emergence of pathogens.</title>
        <authorList>
            <person name="Haridas S."/>
            <person name="Albert R."/>
            <person name="Binder M."/>
            <person name="Bloem J."/>
            <person name="Labutti K."/>
            <person name="Salamov A."/>
            <person name="Andreopoulos B."/>
            <person name="Baker S."/>
            <person name="Barry K."/>
            <person name="Bills G."/>
            <person name="Bluhm B."/>
            <person name="Cannon C."/>
            <person name="Castanera R."/>
            <person name="Culley D."/>
            <person name="Daum C."/>
            <person name="Ezra D."/>
            <person name="Gonzalez J."/>
            <person name="Henrissat B."/>
            <person name="Kuo A."/>
            <person name="Liang C."/>
            <person name="Lipzen A."/>
            <person name="Lutzoni F."/>
            <person name="Magnuson J."/>
            <person name="Mondo S."/>
            <person name="Nolan M."/>
            <person name="Ohm R."/>
            <person name="Pangilinan J."/>
            <person name="Park H.-J."/>
            <person name="Ramirez L."/>
            <person name="Alfaro M."/>
            <person name="Sun H."/>
            <person name="Tritt A."/>
            <person name="Yoshinaga Y."/>
            <person name="Zwiers L.-H."/>
            <person name="Turgeon B."/>
            <person name="Goodwin S."/>
            <person name="Spatafora J."/>
            <person name="Crous P."/>
            <person name="Grigoriev I."/>
        </authorList>
    </citation>
    <scope>NUCLEOTIDE SEQUENCE</scope>
    <source>
        <strain evidence="13 15">CBS 304.34</strain>
    </source>
</reference>
<dbReference type="AlphaFoldDB" id="A0A6A6Y0S7"/>
<evidence type="ECO:0000256" key="5">
    <source>
        <dbReference type="ARBA" id="ARBA00022679"/>
    </source>
</evidence>
<keyword evidence="14" id="KW-1185">Reference proteome</keyword>
<keyword evidence="9 11" id="KW-0408">Iron</keyword>
<dbReference type="Pfam" id="PF09084">
    <property type="entry name" value="NMT1"/>
    <property type="match status" value="1"/>
</dbReference>
<evidence type="ECO:0000256" key="11">
    <source>
        <dbReference type="RuleBase" id="RU367015"/>
    </source>
</evidence>
<gene>
    <name evidence="13 15" type="ORF">BDZ99DRAFT_512475</name>
</gene>
<dbReference type="InterPro" id="IPR015168">
    <property type="entry name" value="SsuA/THI5"/>
</dbReference>
<comment type="subunit">
    <text evidence="4 11">Homodimer.</text>
</comment>
<keyword evidence="7 11" id="KW-0663">Pyridoxal phosphate</keyword>
<keyword evidence="6" id="KW-0479">Metal-binding</keyword>
<dbReference type="InterPro" id="IPR027939">
    <property type="entry name" value="NMT1/THI5"/>
</dbReference>
<dbReference type="SUPFAM" id="SSF53850">
    <property type="entry name" value="Periplasmic binding protein-like II"/>
    <property type="match status" value="1"/>
</dbReference>
<comment type="function">
    <text evidence="1 11">Responsible for the formation of the pyrimidine heterocycle in the thiamine biosynthesis pathway. Catalyzes the formation of hydroxymethylpyrimidine phosphate (HMP-P) from histidine and pyridoxal phosphate (PLP). The protein uses PLP and the active site histidine to form HMP-P, generating an inactive enzyme. The enzyme can only undergo a single turnover, which suggests it is a suicide enzyme.</text>
</comment>
<evidence type="ECO:0000259" key="12">
    <source>
        <dbReference type="Pfam" id="PF09084"/>
    </source>
</evidence>
<comment type="pathway">
    <text evidence="2 11">Cofactor biosynthesis; thiamine diphosphate biosynthesis.</text>
</comment>
<dbReference type="RefSeq" id="XP_033569375.1">
    <property type="nucleotide sequence ID" value="XM_033724638.1"/>
</dbReference>
<evidence type="ECO:0000256" key="2">
    <source>
        <dbReference type="ARBA" id="ARBA00004948"/>
    </source>
</evidence>
<evidence type="ECO:0000256" key="1">
    <source>
        <dbReference type="ARBA" id="ARBA00003469"/>
    </source>
</evidence>
<evidence type="ECO:0000256" key="6">
    <source>
        <dbReference type="ARBA" id="ARBA00022723"/>
    </source>
</evidence>
<evidence type="ECO:0000256" key="4">
    <source>
        <dbReference type="ARBA" id="ARBA00011738"/>
    </source>
</evidence>
<sequence>MQRFNLTATGYNLNYLPEYIALRHGFFREQGLEVTVTIPTPWDGVLDALENGTADMALGGIWVPSMYRDRVQNYPVFAQIANRCPLAILKHGPPEGFGSQLECSYARFKLADMAGKTVLMKSGGGASVGLFFKMLLRENGIDARSVDYIQDLDGVMLGNLFQGGMGDYFVTDNLSALAMAARNPKVSIAMQTVTEGDIPWSVYYRETATINAEVLDAQRRFCIALEKGIAWVLQHDAEKFRDELAELFPAVPVDVAVSVTNAFRHDGMWTSTSVSRNGFERWQLGLRDARLVEEPIAYDDIVNDGPAAAAQIVAQTAADNLPLVVIRSYPPSTSPIFVSDTQLLSQHIVFFHVHTHTTKLVTLHFRV</sequence>
<keyword evidence="5" id="KW-0808">Transferase</keyword>
<organism evidence="13">
    <name type="scientific">Mytilinidion resinicola</name>
    <dbReference type="NCBI Taxonomy" id="574789"/>
    <lineage>
        <taxon>Eukaryota</taxon>
        <taxon>Fungi</taxon>
        <taxon>Dikarya</taxon>
        <taxon>Ascomycota</taxon>
        <taxon>Pezizomycotina</taxon>
        <taxon>Dothideomycetes</taxon>
        <taxon>Pleosporomycetidae</taxon>
        <taxon>Mytilinidiales</taxon>
        <taxon>Mytilinidiaceae</taxon>
        <taxon>Mytilinidion</taxon>
    </lineage>
</organism>
<comment type="catalytic activity">
    <reaction evidence="10">
        <text>N(6)-(pyridoxal phosphate)-L-lysyl-[4-amino-5-hydroxymethyl-2-methylpyrimidine phosphate synthase] + L-histidyl-[4-amino-5-hydroxymethyl-2-methylpyrimidine phosphate synthase] + 2 Fe(3+) + 4 H2O = L-lysyl-[4-amino-5-hydroxymethyl-2-methylpyrimidine phosphate synthase] + (2S)-2-amino-5-hydroxy-4-oxopentanoyl-[4-amino-5-hydroxymethyl-2-methylpyrimidine phosphate synthase] + 4-amino-2-methyl-5-(phosphooxymethyl)pyrimidine + 3-oxopropanoate + 2 Fe(2+) + 2 H(+)</text>
        <dbReference type="Rhea" id="RHEA:65756"/>
        <dbReference type="Rhea" id="RHEA-COMP:16892"/>
        <dbReference type="Rhea" id="RHEA-COMP:16893"/>
        <dbReference type="Rhea" id="RHEA-COMP:16894"/>
        <dbReference type="Rhea" id="RHEA-COMP:16895"/>
        <dbReference type="ChEBI" id="CHEBI:15377"/>
        <dbReference type="ChEBI" id="CHEBI:15378"/>
        <dbReference type="ChEBI" id="CHEBI:29033"/>
        <dbReference type="ChEBI" id="CHEBI:29034"/>
        <dbReference type="ChEBI" id="CHEBI:29969"/>
        <dbReference type="ChEBI" id="CHEBI:29979"/>
        <dbReference type="ChEBI" id="CHEBI:33190"/>
        <dbReference type="ChEBI" id="CHEBI:58354"/>
        <dbReference type="ChEBI" id="CHEBI:143915"/>
        <dbReference type="ChEBI" id="CHEBI:157692"/>
    </reaction>
    <physiologicalReaction direction="left-to-right" evidence="10">
        <dbReference type="Rhea" id="RHEA:65757"/>
    </physiologicalReaction>
</comment>
<dbReference type="GO" id="GO:0046872">
    <property type="term" value="F:metal ion binding"/>
    <property type="evidence" value="ECO:0007669"/>
    <property type="project" value="UniProtKB-KW"/>
</dbReference>
<evidence type="ECO:0000256" key="10">
    <source>
        <dbReference type="ARBA" id="ARBA00048179"/>
    </source>
</evidence>
<dbReference type="PANTHER" id="PTHR31528">
    <property type="entry name" value="4-AMINO-5-HYDROXYMETHYL-2-METHYLPYRIMIDINE PHOSPHATE SYNTHASE THI11-RELATED"/>
    <property type="match status" value="1"/>
</dbReference>
<dbReference type="Gene3D" id="3.40.190.10">
    <property type="entry name" value="Periplasmic binding protein-like II"/>
    <property type="match status" value="2"/>
</dbReference>
<evidence type="ECO:0000313" key="14">
    <source>
        <dbReference type="Proteomes" id="UP000504636"/>
    </source>
</evidence>
<evidence type="ECO:0000256" key="9">
    <source>
        <dbReference type="ARBA" id="ARBA00023004"/>
    </source>
</evidence>
<comment type="similarity">
    <text evidence="3 11">Belongs to the NMT1/THI5 family.</text>
</comment>
<dbReference type="GO" id="GO:0009229">
    <property type="term" value="P:thiamine diphosphate biosynthetic process"/>
    <property type="evidence" value="ECO:0007669"/>
    <property type="project" value="UniProtKB-UniRule"/>
</dbReference>
<dbReference type="UniPathway" id="UPA00060"/>